<feature type="region of interest" description="Disordered" evidence="1">
    <location>
        <begin position="139"/>
        <end position="170"/>
    </location>
</feature>
<evidence type="ECO:0000256" key="1">
    <source>
        <dbReference type="SAM" id="MobiDB-lite"/>
    </source>
</evidence>
<name>A0A0H5PX97_9ZZZZ</name>
<organism evidence="2">
    <name type="scientific">uncultured prokaryote</name>
    <dbReference type="NCBI Taxonomy" id="198431"/>
    <lineage>
        <taxon>unclassified sequences</taxon>
        <taxon>environmental samples</taxon>
    </lineage>
</organism>
<evidence type="ECO:0000313" key="2">
    <source>
        <dbReference type="EMBL" id="CRY94223.1"/>
    </source>
</evidence>
<reference evidence="2" key="2">
    <citation type="submission" date="2015-07" db="EMBL/GenBank/DDBJ databases">
        <title>Plasmids, circular viruses and viroids from rat gut.</title>
        <authorList>
            <person name="Jorgensen T.J."/>
            <person name="Hansen M.A."/>
            <person name="Xu Z."/>
            <person name="Tabak M.A."/>
            <person name="Sorensen S.J."/>
            <person name="Hansen L.H."/>
        </authorList>
    </citation>
    <scope>NUCLEOTIDE SEQUENCE</scope>
    <source>
        <plasmid evidence="2">pRGRH0213</plasmid>
    </source>
</reference>
<protein>
    <recommendedName>
        <fullName evidence="3">DUF536 domain-containing protein</fullName>
    </recommendedName>
</protein>
<dbReference type="EMBL" id="LN852891">
    <property type="protein sequence ID" value="CRY94223.1"/>
    <property type="molecule type" value="Genomic_DNA"/>
</dbReference>
<feature type="compositionally biased region" description="Basic and acidic residues" evidence="1">
    <location>
        <begin position="58"/>
        <end position="75"/>
    </location>
</feature>
<keyword evidence="2" id="KW-0614">Plasmid</keyword>
<accession>A0A0H5PX97</accession>
<geneLocation type="plasmid" evidence="2">
    <name>pRGRH0213</name>
</geneLocation>
<evidence type="ECO:0008006" key="3">
    <source>
        <dbReference type="Google" id="ProtNLM"/>
    </source>
</evidence>
<feature type="region of interest" description="Disordered" evidence="1">
    <location>
        <begin position="58"/>
        <end position="80"/>
    </location>
</feature>
<proteinExistence type="predicted"/>
<sequence length="170" mass="19053">MALCRVKEIAEECGVTPQGVNKFLRSSGLQAQCIKDGNRFLIPENVQELLKTHFLEKETNSETEKLETEPQKPETETVSDAFRASSVPWEVYQDLRRQLEIKDSQIADLSKALVASQESLKAAQVLHGADKREVLLEAAKEEPAPAGSEEAPPKSDAWKSKSLFDRIFKR</sequence>
<reference evidence="2" key="1">
    <citation type="submission" date="2015-06" db="EMBL/GenBank/DDBJ databases">
        <authorList>
            <person name="Joergensen T."/>
        </authorList>
    </citation>
    <scope>NUCLEOTIDE SEQUENCE</scope>
    <source>
        <plasmid evidence="2">pRGRH0213</plasmid>
    </source>
</reference>
<dbReference type="AlphaFoldDB" id="A0A0H5PX97"/>
<feature type="compositionally biased region" description="Basic and acidic residues" evidence="1">
    <location>
        <begin position="151"/>
        <end position="170"/>
    </location>
</feature>